<name>A0A8E2F4F3_9PEZI</name>
<gene>
    <name evidence="1" type="ORF">AOQ84DRAFT_230832</name>
</gene>
<evidence type="ECO:0000313" key="1">
    <source>
        <dbReference type="EMBL" id="OCL10362.1"/>
    </source>
</evidence>
<organism evidence="1 2">
    <name type="scientific">Glonium stellatum</name>
    <dbReference type="NCBI Taxonomy" id="574774"/>
    <lineage>
        <taxon>Eukaryota</taxon>
        <taxon>Fungi</taxon>
        <taxon>Dikarya</taxon>
        <taxon>Ascomycota</taxon>
        <taxon>Pezizomycotina</taxon>
        <taxon>Dothideomycetes</taxon>
        <taxon>Pleosporomycetidae</taxon>
        <taxon>Gloniales</taxon>
        <taxon>Gloniaceae</taxon>
        <taxon>Glonium</taxon>
    </lineage>
</organism>
<proteinExistence type="predicted"/>
<reference evidence="1 2" key="1">
    <citation type="journal article" date="2016" name="Nat. Commun.">
        <title>Ectomycorrhizal ecology is imprinted in the genome of the dominant symbiotic fungus Cenococcum geophilum.</title>
        <authorList>
            <consortium name="DOE Joint Genome Institute"/>
            <person name="Peter M."/>
            <person name="Kohler A."/>
            <person name="Ohm R.A."/>
            <person name="Kuo A."/>
            <person name="Krutzmann J."/>
            <person name="Morin E."/>
            <person name="Arend M."/>
            <person name="Barry K.W."/>
            <person name="Binder M."/>
            <person name="Choi C."/>
            <person name="Clum A."/>
            <person name="Copeland A."/>
            <person name="Grisel N."/>
            <person name="Haridas S."/>
            <person name="Kipfer T."/>
            <person name="LaButti K."/>
            <person name="Lindquist E."/>
            <person name="Lipzen A."/>
            <person name="Maire R."/>
            <person name="Meier B."/>
            <person name="Mihaltcheva S."/>
            <person name="Molinier V."/>
            <person name="Murat C."/>
            <person name="Poggeler S."/>
            <person name="Quandt C.A."/>
            <person name="Sperisen C."/>
            <person name="Tritt A."/>
            <person name="Tisserant E."/>
            <person name="Crous P.W."/>
            <person name="Henrissat B."/>
            <person name="Nehls U."/>
            <person name="Egli S."/>
            <person name="Spatafora J.W."/>
            <person name="Grigoriev I.V."/>
            <person name="Martin F.M."/>
        </authorList>
    </citation>
    <scope>NUCLEOTIDE SEQUENCE [LARGE SCALE GENOMIC DNA]</scope>
    <source>
        <strain evidence="1 2">CBS 207.34</strain>
    </source>
</reference>
<feature type="non-terminal residue" evidence="1">
    <location>
        <position position="1"/>
    </location>
</feature>
<dbReference type="Proteomes" id="UP000250140">
    <property type="component" value="Unassembled WGS sequence"/>
</dbReference>
<dbReference type="EMBL" id="KV749254">
    <property type="protein sequence ID" value="OCL10362.1"/>
    <property type="molecule type" value="Genomic_DNA"/>
</dbReference>
<sequence>LLMARILSTQDQSFTADSSLPPSLDPLFVLAKADVRRTLEILDIVGSGAPEMQKTRTDVLRCAFEEIPW</sequence>
<protein>
    <submittedName>
        <fullName evidence="1">Uncharacterized protein</fullName>
    </submittedName>
</protein>
<evidence type="ECO:0000313" key="2">
    <source>
        <dbReference type="Proteomes" id="UP000250140"/>
    </source>
</evidence>
<dbReference type="AlphaFoldDB" id="A0A8E2F4F3"/>
<accession>A0A8E2F4F3</accession>
<keyword evidence="2" id="KW-1185">Reference proteome</keyword>